<feature type="domain" description="Integrase catalytic" evidence="8">
    <location>
        <begin position="972"/>
        <end position="1080"/>
    </location>
</feature>
<dbReference type="GO" id="GO:0015074">
    <property type="term" value="P:DNA integration"/>
    <property type="evidence" value="ECO:0007669"/>
    <property type="project" value="InterPro"/>
</dbReference>
<dbReference type="InterPro" id="IPR036397">
    <property type="entry name" value="RNaseH_sf"/>
</dbReference>
<evidence type="ECO:0000256" key="1">
    <source>
        <dbReference type="ARBA" id="ARBA00012493"/>
    </source>
</evidence>
<dbReference type="GO" id="GO:0003964">
    <property type="term" value="F:RNA-directed DNA polymerase activity"/>
    <property type="evidence" value="ECO:0007669"/>
    <property type="project" value="UniProtKB-KW"/>
</dbReference>
<dbReference type="Gene3D" id="3.10.10.10">
    <property type="entry name" value="HIV Type 1 Reverse Transcriptase, subunit A, domain 1"/>
    <property type="match status" value="1"/>
</dbReference>
<keyword evidence="10" id="KW-1185">Reference proteome</keyword>
<dbReference type="InterPro" id="IPR001584">
    <property type="entry name" value="Integrase_cat-core"/>
</dbReference>
<evidence type="ECO:0000313" key="10">
    <source>
        <dbReference type="Proteomes" id="UP000075243"/>
    </source>
</evidence>
<dbReference type="InterPro" id="IPR050951">
    <property type="entry name" value="Retrovirus_Pol_polyprotein"/>
</dbReference>
<dbReference type="AlphaFoldDB" id="A0A151SV10"/>
<dbReference type="FunFam" id="3.10.20.370:FF:000001">
    <property type="entry name" value="Retrovirus-related Pol polyprotein from transposon 17.6-like protein"/>
    <property type="match status" value="1"/>
</dbReference>
<evidence type="ECO:0000256" key="5">
    <source>
        <dbReference type="ARBA" id="ARBA00022759"/>
    </source>
</evidence>
<dbReference type="SUPFAM" id="SSF53098">
    <property type="entry name" value="Ribonuclease H-like"/>
    <property type="match status" value="2"/>
</dbReference>
<dbReference type="InterPro" id="IPR041588">
    <property type="entry name" value="Integrase_H2C2"/>
</dbReference>
<dbReference type="Gene3D" id="3.30.70.270">
    <property type="match status" value="2"/>
</dbReference>
<dbReference type="CDD" id="cd01647">
    <property type="entry name" value="RT_LTR"/>
    <property type="match status" value="1"/>
</dbReference>
<dbReference type="PANTHER" id="PTHR37984">
    <property type="entry name" value="PROTEIN CBG26694"/>
    <property type="match status" value="1"/>
</dbReference>
<dbReference type="Gene3D" id="2.40.70.10">
    <property type="entry name" value="Acid Proteases"/>
    <property type="match status" value="1"/>
</dbReference>
<keyword evidence="2" id="KW-0808">Transferase</keyword>
<keyword evidence="7" id="KW-0695">RNA-directed DNA polymerase</keyword>
<organism evidence="9 10">
    <name type="scientific">Cajanus cajan</name>
    <name type="common">Pigeon pea</name>
    <name type="synonym">Cajanus indicus</name>
    <dbReference type="NCBI Taxonomy" id="3821"/>
    <lineage>
        <taxon>Eukaryota</taxon>
        <taxon>Viridiplantae</taxon>
        <taxon>Streptophyta</taxon>
        <taxon>Embryophyta</taxon>
        <taxon>Tracheophyta</taxon>
        <taxon>Spermatophyta</taxon>
        <taxon>Magnoliopsida</taxon>
        <taxon>eudicotyledons</taxon>
        <taxon>Gunneridae</taxon>
        <taxon>Pentapetalae</taxon>
        <taxon>rosids</taxon>
        <taxon>fabids</taxon>
        <taxon>Fabales</taxon>
        <taxon>Fabaceae</taxon>
        <taxon>Papilionoideae</taxon>
        <taxon>50 kb inversion clade</taxon>
        <taxon>NPAAA clade</taxon>
        <taxon>indigoferoid/millettioid clade</taxon>
        <taxon>Phaseoleae</taxon>
        <taxon>Cajanus</taxon>
    </lineage>
</organism>
<dbReference type="FunFam" id="3.30.70.270:FF:000020">
    <property type="entry name" value="Transposon Tf2-6 polyprotein-like Protein"/>
    <property type="match status" value="1"/>
</dbReference>
<dbReference type="GO" id="GO:0016787">
    <property type="term" value="F:hydrolase activity"/>
    <property type="evidence" value="ECO:0007669"/>
    <property type="project" value="UniProtKB-KW"/>
</dbReference>
<dbReference type="Gene3D" id="3.30.420.10">
    <property type="entry name" value="Ribonuclease H-like superfamily/Ribonuclease H"/>
    <property type="match status" value="2"/>
</dbReference>
<evidence type="ECO:0000313" key="9">
    <source>
        <dbReference type="EMBL" id="KYP58627.1"/>
    </source>
</evidence>
<keyword evidence="4" id="KW-0540">Nuclease</keyword>
<dbReference type="EC" id="2.7.7.49" evidence="1"/>
<evidence type="ECO:0000256" key="2">
    <source>
        <dbReference type="ARBA" id="ARBA00022679"/>
    </source>
</evidence>
<dbReference type="InterPro" id="IPR043502">
    <property type="entry name" value="DNA/RNA_pol_sf"/>
</dbReference>
<dbReference type="Proteomes" id="UP000075243">
    <property type="component" value="Chromosome 10"/>
</dbReference>
<dbReference type="CDD" id="cd09274">
    <property type="entry name" value="RNase_HI_RT_Ty3"/>
    <property type="match status" value="1"/>
</dbReference>
<dbReference type="PANTHER" id="PTHR37984:SF5">
    <property type="entry name" value="PROTEIN NYNRIN-LIKE"/>
    <property type="match status" value="1"/>
</dbReference>
<evidence type="ECO:0000259" key="8">
    <source>
        <dbReference type="PROSITE" id="PS50994"/>
    </source>
</evidence>
<feature type="domain" description="Integrase catalytic" evidence="8">
    <location>
        <begin position="823"/>
        <end position="919"/>
    </location>
</feature>
<accession>A0A151SV10</accession>
<dbReference type="Pfam" id="PF17917">
    <property type="entry name" value="RT_RNaseH"/>
    <property type="match status" value="1"/>
</dbReference>
<evidence type="ECO:0000256" key="3">
    <source>
        <dbReference type="ARBA" id="ARBA00022695"/>
    </source>
</evidence>
<dbReference type="GO" id="GO:0004519">
    <property type="term" value="F:endonuclease activity"/>
    <property type="evidence" value="ECO:0007669"/>
    <property type="project" value="UniProtKB-KW"/>
</dbReference>
<dbReference type="InterPro" id="IPR021109">
    <property type="entry name" value="Peptidase_aspartic_dom_sf"/>
</dbReference>
<dbReference type="EMBL" id="CM003612">
    <property type="protein sequence ID" value="KYP58627.1"/>
    <property type="molecule type" value="Genomic_DNA"/>
</dbReference>
<name>A0A151SV10_CAJCA</name>
<gene>
    <name evidence="9" type="ORF">KK1_014042</name>
</gene>
<dbReference type="CDD" id="cd00303">
    <property type="entry name" value="retropepsin_like"/>
    <property type="match status" value="1"/>
</dbReference>
<dbReference type="PROSITE" id="PS50994">
    <property type="entry name" value="INTEGRASE"/>
    <property type="match status" value="2"/>
</dbReference>
<evidence type="ECO:0000256" key="6">
    <source>
        <dbReference type="ARBA" id="ARBA00022801"/>
    </source>
</evidence>
<dbReference type="Pfam" id="PF17921">
    <property type="entry name" value="Integrase_H2C2"/>
    <property type="match status" value="1"/>
</dbReference>
<protein>
    <recommendedName>
        <fullName evidence="1">RNA-directed DNA polymerase</fullName>
        <ecNumber evidence="1">2.7.7.49</ecNumber>
    </recommendedName>
</protein>
<keyword evidence="5" id="KW-0255">Endonuclease</keyword>
<dbReference type="OMA" id="ERCDKCQ"/>
<dbReference type="Gene3D" id="1.10.340.70">
    <property type="match status" value="1"/>
</dbReference>
<sequence>MLTEECSAIIQQKLPPKLKDPGSFVIPCEIGNLMVSKALCDLGASINLMPLSIFKRLGIGEVKPTMITLQLADRSVTCPYGVVEDVLVKVDKFIFPANFVVLDMEEDAKVPIILGRPFLATGRALIDVQQGELMLRVANEKVTFSINEALKHKVDREDCFQVEIIDALVLEEIRKYVRKSPLEGALLTKMGAKESSKKVNDEEVVDCVYQLEALKPLLSSKRGVEELNRSERGVEETTKLELKQLPSHLKFRFLDEHKLNPVIVNNELTSVEEEKLLRVLREHKSTLGWIIDDLKGISPTICMHKNCLEEDFKPVCQPQRRLNPTMKEVVRKKVIKLLDAGIIYPISDMTNENNELIPTRKVTGWRMCIDYRRLNQATRKDHFPLPFVDQMLEKLAGHECMFSIFSDLIENCIEIFMDNFSVFGSSFDSCLTNLTLVLKTCQESNLVLNWEKCHFMIKEGIVLGHQISAKGIEVDRAKVEVIEQLPPPVNVKGVRRFLGHAGFYRRFIKDFSKIAKLMTNLLEKEALFVFDDACLQAFNTIKKQLISAPIITAPNWSLPFEIMCDASDYVVGVVLGQRKENLFHVIYYASRVLNQAQRNYTTTEKELLVVVFAFDKFKPYLVGSKVIVYVDHATLRYLFAKQDAKPRLIRWILLLQEFDLEIQDKQGKQNLVADHLSRLKLDEANKEVKPILEEFPDKKLLVITSLPWFADFANFKAAGVIPHEFTFQQRKKFLHDAKFYFWDDPLLFKRCADGIIRRCVLESEFESILWHCHGSDYGGHFSGERTASKVLQSGFYWPTLFKDARSFIERCDKCQRVGNISRRNEMPLNNILEVEIFYVWGIDFMGPFPSSFSNQYILVAVDYVSKWVEASALPTNDAKIVVSFIKKHIFTRFGVPRAIISDGGSHFCNKQFESLLGKYDCHGSDYGGHFSGERTASKVLQSGFYWPTLFKDARSFIERCDKCQRVGNISRRNEMPLNNILEVEIFYVWGIDFMGPFPSSFSNQYILVVVDYVSKWVEASALPTNDAKIVVSFIKKHIFTRFGVPRAIISDGGSHYCNKQFESLLGKYGVKHKIATPYHP</sequence>
<proteinExistence type="predicted"/>
<keyword evidence="6" id="KW-0378">Hydrolase</keyword>
<dbReference type="InterPro" id="IPR012337">
    <property type="entry name" value="RNaseH-like_sf"/>
</dbReference>
<dbReference type="GO" id="GO:0003676">
    <property type="term" value="F:nucleic acid binding"/>
    <property type="evidence" value="ECO:0007669"/>
    <property type="project" value="InterPro"/>
</dbReference>
<dbReference type="SUPFAM" id="SSF56672">
    <property type="entry name" value="DNA/RNA polymerases"/>
    <property type="match status" value="1"/>
</dbReference>
<dbReference type="InterPro" id="IPR041373">
    <property type="entry name" value="RT_RNaseH"/>
</dbReference>
<keyword evidence="3" id="KW-0548">Nucleotidyltransferase</keyword>
<evidence type="ECO:0000256" key="7">
    <source>
        <dbReference type="ARBA" id="ARBA00022918"/>
    </source>
</evidence>
<dbReference type="Pfam" id="PF00665">
    <property type="entry name" value="rve"/>
    <property type="match status" value="2"/>
</dbReference>
<reference evidence="9 10" key="1">
    <citation type="journal article" date="2012" name="Nat. Biotechnol.">
        <title>Draft genome sequence of pigeonpea (Cajanus cajan), an orphan legume crop of resource-poor farmers.</title>
        <authorList>
            <person name="Varshney R.K."/>
            <person name="Chen W."/>
            <person name="Li Y."/>
            <person name="Bharti A.K."/>
            <person name="Saxena R.K."/>
            <person name="Schlueter J.A."/>
            <person name="Donoghue M.T."/>
            <person name="Azam S."/>
            <person name="Fan G."/>
            <person name="Whaley A.M."/>
            <person name="Farmer A.D."/>
            <person name="Sheridan J."/>
            <person name="Iwata A."/>
            <person name="Tuteja R."/>
            <person name="Penmetsa R.V."/>
            <person name="Wu W."/>
            <person name="Upadhyaya H.D."/>
            <person name="Yang S.P."/>
            <person name="Shah T."/>
            <person name="Saxena K.B."/>
            <person name="Michael T."/>
            <person name="McCombie W.R."/>
            <person name="Yang B."/>
            <person name="Zhang G."/>
            <person name="Yang H."/>
            <person name="Wang J."/>
            <person name="Spillane C."/>
            <person name="Cook D.R."/>
            <person name="May G.D."/>
            <person name="Xu X."/>
            <person name="Jackson S.A."/>
        </authorList>
    </citation>
    <scope>NUCLEOTIDE SEQUENCE [LARGE SCALE GENOMIC DNA]</scope>
    <source>
        <strain evidence="10">cv. Asha</strain>
    </source>
</reference>
<dbReference type="Gramene" id="C.cajan_13626.t">
    <property type="protein sequence ID" value="C.cajan_13626.t"/>
    <property type="gene ID" value="C.cajan_13626"/>
</dbReference>
<evidence type="ECO:0000256" key="4">
    <source>
        <dbReference type="ARBA" id="ARBA00022722"/>
    </source>
</evidence>
<dbReference type="InterPro" id="IPR043128">
    <property type="entry name" value="Rev_trsase/Diguanyl_cyclase"/>
</dbReference>